<keyword evidence="2" id="KW-1185">Reference proteome</keyword>
<comment type="caution">
    <text evidence="1">The sequence shown here is derived from an EMBL/GenBank/DDBJ whole genome shotgun (WGS) entry which is preliminary data.</text>
</comment>
<dbReference type="OrthoDB" id="1176663at2"/>
<evidence type="ECO:0000313" key="2">
    <source>
        <dbReference type="Proteomes" id="UP000443153"/>
    </source>
</evidence>
<gene>
    <name evidence="1" type="ORF">GJ691_02860</name>
</gene>
<sequence>MTESTLVSHFKKLSVLFLVSMSIMGCSLGKSNYHREYTRVWKEIIKSEAWKNSLMASNSDDVSDYIEISSRSTRADSEEDRFTTELDMEALFEERYQSLVSRAYFKIIAEAKKADVRLRAEYDRYTTMQQDANLKKDKTFKKEYESVSKKYNAHKRMLQGLTSWNIFSEYRTNDLDFFKAENKDQIHKMYNLGRSEEQIINYLVYKLADLYHFEDQ</sequence>
<dbReference type="Proteomes" id="UP000443153">
    <property type="component" value="Unassembled WGS sequence"/>
</dbReference>
<dbReference type="RefSeq" id="WP_154363532.1">
    <property type="nucleotide sequence ID" value="NZ_CANMYZ010000001.1"/>
</dbReference>
<accession>A0A6I2MGW1</accession>
<protein>
    <submittedName>
        <fullName evidence="1">Uncharacterized protein</fullName>
    </submittedName>
</protein>
<dbReference type="EMBL" id="WKJH01000001">
    <property type="protein sequence ID" value="MRX63101.1"/>
    <property type="molecule type" value="Genomic_DNA"/>
</dbReference>
<reference evidence="1 2" key="1">
    <citation type="submission" date="2019-11" db="EMBL/GenBank/DDBJ databases">
        <title>Maribacter lutea sp. nov., a marine bacterium isolated from intertidal sand.</title>
        <authorList>
            <person name="Liu A."/>
        </authorList>
    </citation>
    <scope>NUCLEOTIDE SEQUENCE [LARGE SCALE GENOMIC DNA]</scope>
    <source>
        <strain evidence="1 2">RZ05</strain>
    </source>
</reference>
<dbReference type="AlphaFoldDB" id="A0A6I2MGW1"/>
<organism evidence="1 2">
    <name type="scientific">Maribacter luteus</name>
    <dbReference type="NCBI Taxonomy" id="2594478"/>
    <lineage>
        <taxon>Bacteria</taxon>
        <taxon>Pseudomonadati</taxon>
        <taxon>Bacteroidota</taxon>
        <taxon>Flavobacteriia</taxon>
        <taxon>Flavobacteriales</taxon>
        <taxon>Flavobacteriaceae</taxon>
        <taxon>Maribacter</taxon>
    </lineage>
</organism>
<name>A0A6I2MGW1_9FLAO</name>
<proteinExistence type="predicted"/>
<evidence type="ECO:0000313" key="1">
    <source>
        <dbReference type="EMBL" id="MRX63101.1"/>
    </source>
</evidence>